<gene>
    <name evidence="2" type="ORF">ILT43_07605</name>
</gene>
<proteinExistence type="predicted"/>
<comment type="caution">
    <text evidence="2">The sequence shown here is derived from an EMBL/GenBank/DDBJ whole genome shotgun (WGS) entry which is preliminary data.</text>
</comment>
<evidence type="ECO:0000313" key="3">
    <source>
        <dbReference type="Proteomes" id="UP000763641"/>
    </source>
</evidence>
<protein>
    <submittedName>
        <fullName evidence="2">Uncharacterized protein</fullName>
    </submittedName>
</protein>
<dbReference type="EMBL" id="JAFEMC010000002">
    <property type="protein sequence ID" value="MBM6576233.1"/>
    <property type="molecule type" value="Genomic_DNA"/>
</dbReference>
<sequence length="119" mass="13169">MMRALLLAALALPLLAAKSDPLAGRIAGPPENCLTLTTQQGLYIADENLILAQQTGRRIWKANTIGRCSMQALDTLIVDVYGSQVCRNDRFRVLRAGTSIPSQYCRFESFTPYEKPPKN</sequence>
<organism evidence="2 3">
    <name type="scientific">Sphingomonas longa</name>
    <dbReference type="NCBI Taxonomy" id="2778730"/>
    <lineage>
        <taxon>Bacteria</taxon>
        <taxon>Pseudomonadati</taxon>
        <taxon>Pseudomonadota</taxon>
        <taxon>Alphaproteobacteria</taxon>
        <taxon>Sphingomonadales</taxon>
        <taxon>Sphingomonadaceae</taxon>
        <taxon>Sphingomonas</taxon>
    </lineage>
</organism>
<keyword evidence="1" id="KW-0732">Signal</keyword>
<feature type="signal peptide" evidence="1">
    <location>
        <begin position="1"/>
        <end position="16"/>
    </location>
</feature>
<dbReference type="Proteomes" id="UP000763641">
    <property type="component" value="Unassembled WGS sequence"/>
</dbReference>
<evidence type="ECO:0000313" key="2">
    <source>
        <dbReference type="EMBL" id="MBM6576233.1"/>
    </source>
</evidence>
<name>A0ABS2D5N4_9SPHN</name>
<keyword evidence="3" id="KW-1185">Reference proteome</keyword>
<evidence type="ECO:0000256" key="1">
    <source>
        <dbReference type="SAM" id="SignalP"/>
    </source>
</evidence>
<accession>A0ABS2D5N4</accession>
<dbReference type="RefSeq" id="WP_204197520.1">
    <property type="nucleotide sequence ID" value="NZ_JAFEMC010000002.1"/>
</dbReference>
<reference evidence="2 3" key="1">
    <citation type="submission" date="2020-12" db="EMBL/GenBank/DDBJ databases">
        <title>Sphingomonas sp.</title>
        <authorList>
            <person name="Kim M.K."/>
        </authorList>
    </citation>
    <scope>NUCLEOTIDE SEQUENCE [LARGE SCALE GENOMIC DNA]</scope>
    <source>
        <strain evidence="2 3">BT552</strain>
    </source>
</reference>
<feature type="chain" id="PRO_5045874234" evidence="1">
    <location>
        <begin position="17"/>
        <end position="119"/>
    </location>
</feature>